<feature type="domain" description="Tyrosine specific protein phosphatases" evidence="3">
    <location>
        <begin position="102"/>
        <end position="140"/>
    </location>
</feature>
<dbReference type="AlphaFoldDB" id="A0A8G0ZVJ1"/>
<organism evidence="4 5">
    <name type="scientific">Neotabrizicola shimadae</name>
    <dbReference type="NCBI Taxonomy" id="2807096"/>
    <lineage>
        <taxon>Bacteria</taxon>
        <taxon>Pseudomonadati</taxon>
        <taxon>Pseudomonadota</taxon>
        <taxon>Alphaproteobacteria</taxon>
        <taxon>Rhodobacterales</taxon>
        <taxon>Paracoccaceae</taxon>
        <taxon>Neotabrizicola</taxon>
    </lineage>
</organism>
<dbReference type="PROSITE" id="PS00383">
    <property type="entry name" value="TYR_PHOSPHATASE_1"/>
    <property type="match status" value="1"/>
</dbReference>
<evidence type="ECO:0000313" key="5">
    <source>
        <dbReference type="Proteomes" id="UP000826300"/>
    </source>
</evidence>
<dbReference type="PROSITE" id="PS50056">
    <property type="entry name" value="TYR_PHOSPHATASE_2"/>
    <property type="match status" value="1"/>
</dbReference>
<name>A0A8G0ZVJ1_9RHOB</name>
<proteinExistence type="inferred from homology"/>
<evidence type="ECO:0000256" key="1">
    <source>
        <dbReference type="ARBA" id="ARBA00009580"/>
    </source>
</evidence>
<dbReference type="InterPro" id="IPR000387">
    <property type="entry name" value="Tyr_Pase_dom"/>
</dbReference>
<sequence>MIGRRAVLCGPVLAMLCPPAWASDWAQDGAAKGVPNLHRVTDSLWRSGQPRSEGFSFMADLGVRTVISLRHGSRDERRTGDARLDLVSAPMTSRNVAADDGAQVVQALRALDAGLQRGPVLVHCRFGSDRTGCIMALYRMLWQDWPRAKAIAEMTGGPYGFHAVYRNIPDYLETVDLNGLRARIQE</sequence>
<evidence type="ECO:0000259" key="3">
    <source>
        <dbReference type="PROSITE" id="PS50056"/>
    </source>
</evidence>
<feature type="chain" id="PRO_5034179536" evidence="2">
    <location>
        <begin position="23"/>
        <end position="186"/>
    </location>
</feature>
<dbReference type="SUPFAM" id="SSF52799">
    <property type="entry name" value="(Phosphotyrosine protein) phosphatases II"/>
    <property type="match status" value="1"/>
</dbReference>
<evidence type="ECO:0000256" key="2">
    <source>
        <dbReference type="SAM" id="SignalP"/>
    </source>
</evidence>
<accession>A0A8G0ZVJ1</accession>
<reference evidence="4" key="1">
    <citation type="submission" date="2021-02" db="EMBL/GenBank/DDBJ databases">
        <title>Rhodobacter shimadae sp. nov., an aerobic anoxygenic phototrophic bacterium isolated from a hot spring.</title>
        <authorList>
            <person name="Muramatsu S."/>
            <person name="Haruta S."/>
            <person name="Hirose S."/>
            <person name="Hanada S."/>
        </authorList>
    </citation>
    <scope>NUCLEOTIDE SEQUENCE</scope>
    <source>
        <strain evidence="4">N10</strain>
    </source>
</reference>
<protein>
    <submittedName>
        <fullName evidence="4">Tyrosine-protein phosphatase</fullName>
    </submittedName>
</protein>
<dbReference type="InterPro" id="IPR004861">
    <property type="entry name" value="Siw14-like"/>
</dbReference>
<dbReference type="PANTHER" id="PTHR31126">
    <property type="entry name" value="TYROSINE-PROTEIN PHOSPHATASE"/>
    <property type="match status" value="1"/>
</dbReference>
<dbReference type="KEGG" id="nsm:JO391_05425"/>
<keyword evidence="2" id="KW-0732">Signal</keyword>
<dbReference type="Pfam" id="PF03162">
    <property type="entry name" value="Y_phosphatase2"/>
    <property type="match status" value="1"/>
</dbReference>
<keyword evidence="5" id="KW-1185">Reference proteome</keyword>
<dbReference type="InterPro" id="IPR029021">
    <property type="entry name" value="Prot-tyrosine_phosphatase-like"/>
</dbReference>
<dbReference type="RefSeq" id="WP_220663170.1">
    <property type="nucleotide sequence ID" value="NZ_CP069370.1"/>
</dbReference>
<dbReference type="GO" id="GO:0016791">
    <property type="term" value="F:phosphatase activity"/>
    <property type="evidence" value="ECO:0007669"/>
    <property type="project" value="TreeGrafter"/>
</dbReference>
<dbReference type="PANTHER" id="PTHR31126:SF72">
    <property type="entry name" value="DUAL SPECIFICITY PROTEIN PHOSPHATASE TPBA"/>
    <property type="match status" value="1"/>
</dbReference>
<dbReference type="InterPro" id="IPR016130">
    <property type="entry name" value="Tyr_Pase_AS"/>
</dbReference>
<feature type="signal peptide" evidence="2">
    <location>
        <begin position="1"/>
        <end position="22"/>
    </location>
</feature>
<dbReference type="Gene3D" id="3.90.190.10">
    <property type="entry name" value="Protein tyrosine phosphatase superfamily"/>
    <property type="match status" value="1"/>
</dbReference>
<evidence type="ECO:0000313" key="4">
    <source>
        <dbReference type="EMBL" id="QYZ70953.1"/>
    </source>
</evidence>
<gene>
    <name evidence="4" type="ORF">JO391_05425</name>
</gene>
<dbReference type="EMBL" id="CP069370">
    <property type="protein sequence ID" value="QYZ70953.1"/>
    <property type="molecule type" value="Genomic_DNA"/>
</dbReference>
<dbReference type="Proteomes" id="UP000826300">
    <property type="component" value="Chromosome"/>
</dbReference>
<comment type="similarity">
    <text evidence="1">Belongs to the protein-tyrosine phosphatase family.</text>
</comment>